<feature type="domain" description="Mur ligase central" evidence="1">
    <location>
        <begin position="99"/>
        <end position="186"/>
    </location>
</feature>
<protein>
    <recommendedName>
        <fullName evidence="1">Mur ligase central domain-containing protein</fullName>
    </recommendedName>
</protein>
<dbReference type="SUPFAM" id="SSF53623">
    <property type="entry name" value="MurD-like peptide ligases, catalytic domain"/>
    <property type="match status" value="1"/>
</dbReference>
<evidence type="ECO:0000259" key="1">
    <source>
        <dbReference type="Pfam" id="PF08245"/>
    </source>
</evidence>
<dbReference type="GO" id="GO:0005524">
    <property type="term" value="F:ATP binding"/>
    <property type="evidence" value="ECO:0007669"/>
    <property type="project" value="InterPro"/>
</dbReference>
<reference evidence="3" key="1">
    <citation type="submission" date="2017-09" db="EMBL/GenBank/DDBJ databases">
        <title>Depth-based differentiation of microbial function through sediment-hosted aquifers and enrichment of novel symbionts in the deep terrestrial subsurface.</title>
        <authorList>
            <person name="Probst A.J."/>
            <person name="Ladd B."/>
            <person name="Jarett J.K."/>
            <person name="Geller-Mcgrath D.E."/>
            <person name="Sieber C.M.K."/>
            <person name="Emerson J.B."/>
            <person name="Anantharaman K."/>
            <person name="Thomas B.C."/>
            <person name="Malmstrom R."/>
            <person name="Stieglmeier M."/>
            <person name="Klingl A."/>
            <person name="Woyke T."/>
            <person name="Ryan C.M."/>
            <person name="Banfield J.F."/>
        </authorList>
    </citation>
    <scope>NUCLEOTIDE SEQUENCE [LARGE SCALE GENOMIC DNA]</scope>
</reference>
<dbReference type="InterPro" id="IPR036565">
    <property type="entry name" value="Mur-like_cat_sf"/>
</dbReference>
<gene>
    <name evidence="2" type="ORF">COU98_01980</name>
</gene>
<sequence length="206" mass="23238">MNFITKLIFLLRKPKLIIISGKGATSAAEAIFSVLKHYFKVKKYTEKIPSALSISSQIFIIKTDFKKSNFVKKISNLMNLSQLPILVVTGTSDSEKEIQELAKRIPPFGHLVLNSDDEKVRKLDDLTNLKALFFGFQEKADFRASDVRIDGGINFKVTYKGNIVPFWLEKTLGKEQIPNVLTAISVGTILDLNFIEISQAIKNYRP</sequence>
<dbReference type="InterPro" id="IPR013221">
    <property type="entry name" value="Mur_ligase_cen"/>
</dbReference>
<dbReference type="EMBL" id="PFEN01000037">
    <property type="protein sequence ID" value="PJE69450.1"/>
    <property type="molecule type" value="Genomic_DNA"/>
</dbReference>
<dbReference type="Pfam" id="PF08245">
    <property type="entry name" value="Mur_ligase_M"/>
    <property type="match status" value="1"/>
</dbReference>
<dbReference type="Gene3D" id="3.40.1190.10">
    <property type="entry name" value="Mur-like, catalytic domain"/>
    <property type="match status" value="1"/>
</dbReference>
<comment type="caution">
    <text evidence="2">The sequence shown here is derived from an EMBL/GenBank/DDBJ whole genome shotgun (WGS) entry which is preliminary data.</text>
</comment>
<proteinExistence type="predicted"/>
<evidence type="ECO:0000313" key="3">
    <source>
        <dbReference type="Proteomes" id="UP000236946"/>
    </source>
</evidence>
<dbReference type="Proteomes" id="UP000236946">
    <property type="component" value="Unassembled WGS sequence"/>
</dbReference>
<dbReference type="AlphaFoldDB" id="A0A2H9T138"/>
<name>A0A2H9T138_9BACT</name>
<organism evidence="2 3">
    <name type="scientific">Candidatus Staskawiczbacteria bacterium CG10_big_fil_rev_8_21_14_0_10_38_10</name>
    <dbReference type="NCBI Taxonomy" id="1974891"/>
    <lineage>
        <taxon>Bacteria</taxon>
        <taxon>Candidatus Staskawicziibacteriota</taxon>
    </lineage>
</organism>
<accession>A0A2H9T138</accession>
<dbReference type="GO" id="GO:0016881">
    <property type="term" value="F:acid-amino acid ligase activity"/>
    <property type="evidence" value="ECO:0007669"/>
    <property type="project" value="InterPro"/>
</dbReference>
<evidence type="ECO:0000313" key="2">
    <source>
        <dbReference type="EMBL" id="PJE69450.1"/>
    </source>
</evidence>